<accession>A0A645EYP6</accession>
<organism evidence="1">
    <name type="scientific">bioreactor metagenome</name>
    <dbReference type="NCBI Taxonomy" id="1076179"/>
    <lineage>
        <taxon>unclassified sequences</taxon>
        <taxon>metagenomes</taxon>
        <taxon>ecological metagenomes</taxon>
    </lineage>
</organism>
<reference evidence="1" key="1">
    <citation type="submission" date="2019-08" db="EMBL/GenBank/DDBJ databases">
        <authorList>
            <person name="Kucharzyk K."/>
            <person name="Murdoch R.W."/>
            <person name="Higgins S."/>
            <person name="Loffler F."/>
        </authorList>
    </citation>
    <scope>NUCLEOTIDE SEQUENCE</scope>
</reference>
<comment type="caution">
    <text evidence="1">The sequence shown here is derived from an EMBL/GenBank/DDBJ whole genome shotgun (WGS) entry which is preliminary data.</text>
</comment>
<gene>
    <name evidence="1" type="ORF">SDC9_152785</name>
</gene>
<protein>
    <submittedName>
        <fullName evidence="1">Uncharacterized protein</fullName>
    </submittedName>
</protein>
<evidence type="ECO:0000313" key="1">
    <source>
        <dbReference type="EMBL" id="MPN05534.1"/>
    </source>
</evidence>
<proteinExistence type="predicted"/>
<dbReference type="EMBL" id="VSSQ01051436">
    <property type="protein sequence ID" value="MPN05534.1"/>
    <property type="molecule type" value="Genomic_DNA"/>
</dbReference>
<name>A0A645EYP6_9ZZZZ</name>
<sequence length="91" mass="9910">MSGITKAGAHPDAGCELPVVFDTSYLLQAFVCILQGIQGWRHGLFFEPLGNPLGIAFLDVSAIGQHHPEQINRRWRGVDGPLEPGAREFGQ</sequence>
<dbReference type="AlphaFoldDB" id="A0A645EYP6"/>